<evidence type="ECO:0000313" key="2">
    <source>
        <dbReference type="Proteomes" id="UP000238956"/>
    </source>
</evidence>
<dbReference type="Proteomes" id="UP000238956">
    <property type="component" value="Chromosome"/>
</dbReference>
<reference evidence="1 2" key="2">
    <citation type="submission" date="2018-02" db="EMBL/GenBank/DDBJ databases">
        <title>Whole genome sequencing analysis of Streptococcus pluranimalium isolated from cattle infected mastitis in China.</title>
        <authorList>
            <person name="Zhang J.-R."/>
            <person name="Hu G.-Z."/>
        </authorList>
    </citation>
    <scope>NUCLEOTIDE SEQUENCE [LARGE SCALE GENOMIC DNA]</scope>
    <source>
        <strain evidence="1 2">TH11417</strain>
    </source>
</reference>
<proteinExistence type="predicted"/>
<reference evidence="1 2" key="1">
    <citation type="submission" date="2017-12" db="EMBL/GenBank/DDBJ databases">
        <authorList>
            <person name="Hurst M.R.H."/>
        </authorList>
    </citation>
    <scope>NUCLEOTIDE SEQUENCE [LARGE SCALE GENOMIC DNA]</scope>
    <source>
        <strain evidence="1 2">TH11417</strain>
    </source>
</reference>
<evidence type="ECO:0000313" key="1">
    <source>
        <dbReference type="EMBL" id="AUW97507.1"/>
    </source>
</evidence>
<accession>A0A2L0D6S7</accession>
<gene>
    <name evidence="1" type="ORF">C0J00_02495</name>
</gene>
<dbReference type="AlphaFoldDB" id="A0A2L0D6S7"/>
<protein>
    <submittedName>
        <fullName evidence="1">Uncharacterized protein</fullName>
    </submittedName>
</protein>
<dbReference type="RefSeq" id="WP_039827329.1">
    <property type="nucleotide sequence ID" value="NZ_CP025536.1"/>
</dbReference>
<dbReference type="KEGG" id="splr:C0J00_02495"/>
<keyword evidence="2" id="KW-1185">Reference proteome</keyword>
<dbReference type="EMBL" id="CP025536">
    <property type="protein sequence ID" value="AUW97507.1"/>
    <property type="molecule type" value="Genomic_DNA"/>
</dbReference>
<dbReference type="OrthoDB" id="2226109at2"/>
<name>A0A2L0D6S7_9STRE</name>
<dbReference type="GeneID" id="98392779"/>
<sequence length="107" mass="12510">MKEKETLTKRQQDNVVRGIARNYDIKSIKFTKINRDSKTGSYHLLFIINDHEKYKTGITVSKISEFDEKLDNIGLSPIDDFKFIERDKPINNTDNILKTIEITYLGE</sequence>
<organism evidence="1 2">
    <name type="scientific">Streptococcus pluranimalium</name>
    <dbReference type="NCBI Taxonomy" id="82348"/>
    <lineage>
        <taxon>Bacteria</taxon>
        <taxon>Bacillati</taxon>
        <taxon>Bacillota</taxon>
        <taxon>Bacilli</taxon>
        <taxon>Lactobacillales</taxon>
        <taxon>Streptococcaceae</taxon>
        <taxon>Streptococcus</taxon>
    </lineage>
</organism>